<name>A0AAV6FH40_9TELE</name>
<protein>
    <submittedName>
        <fullName evidence="3">Uncharacterized protein</fullName>
    </submittedName>
</protein>
<reference evidence="3" key="1">
    <citation type="submission" date="2020-10" db="EMBL/GenBank/DDBJ databases">
        <title>Chromosome-scale genome assembly of the Allis shad, Alosa alosa.</title>
        <authorList>
            <person name="Margot Z."/>
            <person name="Christophe K."/>
            <person name="Cabau C."/>
            <person name="Louis A."/>
            <person name="Berthelot C."/>
            <person name="Parey E."/>
            <person name="Roest Crollius H."/>
            <person name="Montfort J."/>
            <person name="Robinson-Rechavi M."/>
            <person name="Bucao C."/>
            <person name="Bouchez O."/>
            <person name="Gislard M."/>
            <person name="Lluch J."/>
            <person name="Milhes M."/>
            <person name="Lampietro C."/>
            <person name="Lopez Roques C."/>
            <person name="Donnadieu C."/>
            <person name="Braasch I."/>
            <person name="Desvignes T."/>
            <person name="Postlethwait J."/>
            <person name="Bobe J."/>
            <person name="Guiguen Y."/>
        </authorList>
    </citation>
    <scope>NUCLEOTIDE SEQUENCE</scope>
    <source>
        <strain evidence="3">M-15738</strain>
        <tissue evidence="3">Blood</tissue>
    </source>
</reference>
<evidence type="ECO:0000313" key="4">
    <source>
        <dbReference type="Proteomes" id="UP000823561"/>
    </source>
</evidence>
<evidence type="ECO:0000256" key="1">
    <source>
        <dbReference type="SAM" id="MobiDB-lite"/>
    </source>
</evidence>
<feature type="signal peptide" evidence="2">
    <location>
        <begin position="1"/>
        <end position="19"/>
    </location>
</feature>
<sequence length="172" mass="18807">MKLWDVLATCLLLLSSVSTRPIFPKLQPVKRPPVVGLHRDSAALSVEDSLIHPYSHPERLHKTSMEQQYELEGPYPDQFDDVMDFIEATIGRLRRSLRVDGSSQGRSGRQRQSGSPGTDKGDRGDRGGRKGRGGRGGEARVGRAAARGRVAGRSNGPRQWAEGACSVRSTSM</sequence>
<evidence type="ECO:0000256" key="2">
    <source>
        <dbReference type="SAM" id="SignalP"/>
    </source>
</evidence>
<dbReference type="EMBL" id="JADWDJ010000023">
    <property type="protein sequence ID" value="KAG5261789.1"/>
    <property type="molecule type" value="Genomic_DNA"/>
</dbReference>
<feature type="compositionally biased region" description="Basic and acidic residues" evidence="1">
    <location>
        <begin position="119"/>
        <end position="128"/>
    </location>
</feature>
<accession>A0AAV6FH40</accession>
<organism evidence="3 4">
    <name type="scientific">Alosa alosa</name>
    <name type="common">allis shad</name>
    <dbReference type="NCBI Taxonomy" id="278164"/>
    <lineage>
        <taxon>Eukaryota</taxon>
        <taxon>Metazoa</taxon>
        <taxon>Chordata</taxon>
        <taxon>Craniata</taxon>
        <taxon>Vertebrata</taxon>
        <taxon>Euteleostomi</taxon>
        <taxon>Actinopterygii</taxon>
        <taxon>Neopterygii</taxon>
        <taxon>Teleostei</taxon>
        <taxon>Clupei</taxon>
        <taxon>Clupeiformes</taxon>
        <taxon>Clupeoidei</taxon>
        <taxon>Clupeidae</taxon>
        <taxon>Alosa</taxon>
    </lineage>
</organism>
<feature type="chain" id="PRO_5043708755" evidence="2">
    <location>
        <begin position="20"/>
        <end position="172"/>
    </location>
</feature>
<feature type="compositionally biased region" description="Low complexity" evidence="1">
    <location>
        <begin position="142"/>
        <end position="153"/>
    </location>
</feature>
<dbReference type="Proteomes" id="UP000823561">
    <property type="component" value="Chromosome 23"/>
</dbReference>
<keyword evidence="4" id="KW-1185">Reference proteome</keyword>
<proteinExistence type="predicted"/>
<keyword evidence="2" id="KW-0732">Signal</keyword>
<comment type="caution">
    <text evidence="3">The sequence shown here is derived from an EMBL/GenBank/DDBJ whole genome shotgun (WGS) entry which is preliminary data.</text>
</comment>
<feature type="region of interest" description="Disordered" evidence="1">
    <location>
        <begin position="96"/>
        <end position="172"/>
    </location>
</feature>
<dbReference type="AlphaFoldDB" id="A0AAV6FH40"/>
<evidence type="ECO:0000313" key="3">
    <source>
        <dbReference type="EMBL" id="KAG5261789.1"/>
    </source>
</evidence>
<gene>
    <name evidence="3" type="ORF">AALO_G00288410</name>
</gene>
<feature type="compositionally biased region" description="Low complexity" evidence="1">
    <location>
        <begin position="101"/>
        <end position="115"/>
    </location>
</feature>